<proteinExistence type="predicted"/>
<dbReference type="EMBL" id="BAABDL010000088">
    <property type="protein sequence ID" value="GAA4072098.1"/>
    <property type="molecule type" value="Genomic_DNA"/>
</dbReference>
<evidence type="ECO:0000313" key="2">
    <source>
        <dbReference type="EMBL" id="GAA4072098.1"/>
    </source>
</evidence>
<sequence>MKMQNPHDKFFKATFSNIEVAKDFLTYFVPQPIIELIDLTSLKLEKDSFVSHKLDENFTDLPNEKAHRL</sequence>
<gene>
    <name evidence="2" type="ORF">GCM10022410_17060</name>
</gene>
<protein>
    <recommendedName>
        <fullName evidence="1">Transposase (putative) YhgA-like domain-containing protein</fullName>
    </recommendedName>
</protein>
<reference evidence="3" key="1">
    <citation type="journal article" date="2019" name="Int. J. Syst. Evol. Microbiol.">
        <title>The Global Catalogue of Microorganisms (GCM) 10K type strain sequencing project: providing services to taxonomists for standard genome sequencing and annotation.</title>
        <authorList>
            <consortium name="The Broad Institute Genomics Platform"/>
            <consortium name="The Broad Institute Genome Sequencing Center for Infectious Disease"/>
            <person name="Wu L."/>
            <person name="Ma J."/>
        </authorList>
    </citation>
    <scope>NUCLEOTIDE SEQUENCE [LARGE SCALE GENOMIC DNA]</scope>
    <source>
        <strain evidence="3">JCM 17250</strain>
    </source>
</reference>
<dbReference type="InterPro" id="IPR051699">
    <property type="entry name" value="Rpn/YhgA-like_nuclease"/>
</dbReference>
<comment type="caution">
    <text evidence="2">The sequence shown here is derived from an EMBL/GenBank/DDBJ whole genome shotgun (WGS) entry which is preliminary data.</text>
</comment>
<dbReference type="InterPro" id="IPR006842">
    <property type="entry name" value="Transposase_31"/>
</dbReference>
<dbReference type="PANTHER" id="PTHR34611">
    <property type="match status" value="1"/>
</dbReference>
<dbReference type="Pfam" id="PF04754">
    <property type="entry name" value="Transposase_31"/>
    <property type="match status" value="1"/>
</dbReference>
<organism evidence="2 3">
    <name type="scientific">Amphibacillus indicireducens</name>
    <dbReference type="NCBI Taxonomy" id="1076330"/>
    <lineage>
        <taxon>Bacteria</taxon>
        <taxon>Bacillati</taxon>
        <taxon>Bacillota</taxon>
        <taxon>Bacilli</taxon>
        <taxon>Bacillales</taxon>
        <taxon>Bacillaceae</taxon>
        <taxon>Amphibacillus</taxon>
    </lineage>
</organism>
<feature type="domain" description="Transposase (putative) YhgA-like" evidence="1">
    <location>
        <begin position="5"/>
        <end position="61"/>
    </location>
</feature>
<name>A0ABP7VQX9_9BACI</name>
<evidence type="ECO:0000259" key="1">
    <source>
        <dbReference type="Pfam" id="PF04754"/>
    </source>
</evidence>
<evidence type="ECO:0000313" key="3">
    <source>
        <dbReference type="Proteomes" id="UP001501734"/>
    </source>
</evidence>
<accession>A0ABP7VQX9</accession>
<dbReference type="PANTHER" id="PTHR34611:SF2">
    <property type="entry name" value="INACTIVE RECOMBINATION-PROMOTING NUCLEASE-LIKE PROTEIN RPNE-RELATED"/>
    <property type="match status" value="1"/>
</dbReference>
<keyword evidence="3" id="KW-1185">Reference proteome</keyword>
<dbReference type="Proteomes" id="UP001501734">
    <property type="component" value="Unassembled WGS sequence"/>
</dbReference>